<dbReference type="PANTHER" id="PTHR37451:SF1">
    <property type="entry name" value="MARVEL DOMAIN-CONTAINING PROTEIN"/>
    <property type="match status" value="1"/>
</dbReference>
<evidence type="ECO:0000256" key="3">
    <source>
        <dbReference type="ARBA" id="ARBA00022989"/>
    </source>
</evidence>
<dbReference type="CGD" id="CAL0000163848">
    <property type="gene designation" value="Cd36_53900"/>
</dbReference>
<dbReference type="VEuPathDB" id="FungiDB:CD36_53900"/>
<keyword evidence="10" id="KW-1185">Reference proteome</keyword>
<dbReference type="Pfam" id="PF01284">
    <property type="entry name" value="MARVEL"/>
    <property type="match status" value="1"/>
</dbReference>
<evidence type="ECO:0000256" key="1">
    <source>
        <dbReference type="ARBA" id="ARBA00004141"/>
    </source>
</evidence>
<dbReference type="HOGENOM" id="CLU_1085845_0_0_1"/>
<dbReference type="RefSeq" id="XP_002420685.1">
    <property type="nucleotide sequence ID" value="XM_002420640.1"/>
</dbReference>
<dbReference type="Proteomes" id="UP000002605">
    <property type="component" value="Chromosome 5"/>
</dbReference>
<name>B9WHX3_CANDC</name>
<proteinExistence type="predicted"/>
<dbReference type="GeneID" id="8048274"/>
<evidence type="ECO:0000256" key="2">
    <source>
        <dbReference type="ARBA" id="ARBA00022692"/>
    </source>
</evidence>
<dbReference type="PANTHER" id="PTHR37451">
    <property type="entry name" value="MARVEL DOMAIN"/>
    <property type="match status" value="1"/>
</dbReference>
<feature type="compositionally biased region" description="Polar residues" evidence="5">
    <location>
        <begin position="200"/>
        <end position="216"/>
    </location>
</feature>
<keyword evidence="4 6" id="KW-0472">Membrane</keyword>
<accession>B9WHX3</accession>
<evidence type="ECO:0000313" key="9">
    <source>
        <dbReference type="EMBL" id="CAX41768.1"/>
    </source>
</evidence>
<feature type="transmembrane region" description="Helical" evidence="6">
    <location>
        <begin position="40"/>
        <end position="65"/>
    </location>
</feature>
<sequence>MSKKVIAASIIRGAQTIFALIVLGLSIQELVTLEFYYDKSVYIIVVAAINIIYFFCTLLLIPFIFKNWSPSIIPVAGEFILCIFYLAAMAISATDAPTVSCDYLYYSEYVSFCHILKALIPFTLFNWLLFAASFVLVLCFTFIPEIKRHGFKHTLFPSQFDFGLIFGNDTPASKEIVASYDYRDANAYNESEVGIAPTVHGTNNNGGSDNHQTSVGVNLGESSEEEKSIQATPSNFQNENINHSKPYA</sequence>
<feature type="region of interest" description="Disordered" evidence="5">
    <location>
        <begin position="198"/>
        <end position="248"/>
    </location>
</feature>
<feature type="compositionally biased region" description="Polar residues" evidence="5">
    <location>
        <begin position="229"/>
        <end position="248"/>
    </location>
</feature>
<dbReference type="OrthoDB" id="2117453at2759"/>
<evidence type="ECO:0000256" key="5">
    <source>
        <dbReference type="SAM" id="MobiDB-lite"/>
    </source>
</evidence>
<dbReference type="EMBL" id="FM992692">
    <property type="protein sequence ID" value="CAX41768.1"/>
    <property type="molecule type" value="Genomic_DNA"/>
</dbReference>
<feature type="domain" description="MARVEL" evidence="7">
    <location>
        <begin position="8"/>
        <end position="136"/>
    </location>
</feature>
<evidence type="ECO:0000313" key="8">
    <source>
        <dbReference type="CGD" id="CAL0000163848"/>
    </source>
</evidence>
<keyword evidence="3 6" id="KW-1133">Transmembrane helix</keyword>
<reference evidence="9 10" key="1">
    <citation type="journal article" date="2009" name="Genome Res.">
        <title>Comparative genomics of the fungal pathogens Candida dubliniensis and Candida albicans.</title>
        <authorList>
            <person name="Jackson A.P."/>
            <person name="Gamble J.A."/>
            <person name="Yeomans T."/>
            <person name="Moran G.P."/>
            <person name="Saunders D."/>
            <person name="Harris D."/>
            <person name="Aslett M."/>
            <person name="Barrell J.F."/>
            <person name="Butler G."/>
            <person name="Citiulo F."/>
            <person name="Coleman D.C."/>
            <person name="de Groot P.W.J."/>
            <person name="Goodwin T.J."/>
            <person name="Quail M.A."/>
            <person name="McQuillan J."/>
            <person name="Munro C.A."/>
            <person name="Pain A."/>
            <person name="Poulter R.T."/>
            <person name="Rajandream M.A."/>
            <person name="Renauld H."/>
            <person name="Spiering M.J."/>
            <person name="Tivey A."/>
            <person name="Gow N.A.R."/>
            <person name="Barrell B."/>
            <person name="Sullivan D.J."/>
            <person name="Berriman M."/>
        </authorList>
    </citation>
    <scope>NUCLEOTIDE SEQUENCE [LARGE SCALE GENOMIC DNA]</scope>
    <source>
        <strain evidence="10">CD36 / ATCC MYA-646 / CBS 7987 / NCPF 3949 / NRRL Y-17841</strain>
    </source>
</reference>
<comment type="subcellular location">
    <subcellularLocation>
        <location evidence="1">Membrane</location>
        <topology evidence="1">Multi-pass membrane protein</topology>
    </subcellularLocation>
</comment>
<evidence type="ECO:0000256" key="6">
    <source>
        <dbReference type="SAM" id="Phobius"/>
    </source>
</evidence>
<dbReference type="AlphaFoldDB" id="B9WHX3"/>
<evidence type="ECO:0000259" key="7">
    <source>
        <dbReference type="Pfam" id="PF01284"/>
    </source>
</evidence>
<feature type="transmembrane region" description="Helical" evidence="6">
    <location>
        <begin position="72"/>
        <end position="93"/>
    </location>
</feature>
<dbReference type="GO" id="GO:0016020">
    <property type="term" value="C:membrane"/>
    <property type="evidence" value="ECO:0007669"/>
    <property type="project" value="UniProtKB-SubCell"/>
</dbReference>
<dbReference type="InterPro" id="IPR008253">
    <property type="entry name" value="Marvel"/>
</dbReference>
<feature type="transmembrane region" description="Helical" evidence="6">
    <location>
        <begin position="124"/>
        <end position="143"/>
    </location>
</feature>
<dbReference type="KEGG" id="cdu:CD36_53900"/>
<feature type="transmembrane region" description="Helical" evidence="6">
    <location>
        <begin position="7"/>
        <end position="28"/>
    </location>
</feature>
<gene>
    <name evidence="8" type="ordered locus">Cd36_53900</name>
    <name evidence="9" type="ORF">CD36_53900</name>
</gene>
<evidence type="ECO:0000256" key="4">
    <source>
        <dbReference type="ARBA" id="ARBA00023136"/>
    </source>
</evidence>
<keyword evidence="2 6" id="KW-0812">Transmembrane</keyword>
<evidence type="ECO:0000313" key="10">
    <source>
        <dbReference type="Proteomes" id="UP000002605"/>
    </source>
</evidence>
<organism evidence="9 10">
    <name type="scientific">Candida dubliniensis (strain CD36 / ATCC MYA-646 / CBS 7987 / NCPF 3949 / NRRL Y-17841)</name>
    <name type="common">Yeast</name>
    <dbReference type="NCBI Taxonomy" id="573826"/>
    <lineage>
        <taxon>Eukaryota</taxon>
        <taxon>Fungi</taxon>
        <taxon>Dikarya</taxon>
        <taxon>Ascomycota</taxon>
        <taxon>Saccharomycotina</taxon>
        <taxon>Pichiomycetes</taxon>
        <taxon>Debaryomycetaceae</taxon>
        <taxon>Candida/Lodderomyces clade</taxon>
        <taxon>Candida</taxon>
    </lineage>
</organism>
<protein>
    <recommendedName>
        <fullName evidence="7">MARVEL domain-containing protein</fullName>
    </recommendedName>
</protein>